<dbReference type="Proteomes" id="UP000254876">
    <property type="component" value="Unassembled WGS sequence"/>
</dbReference>
<sequence length="52" mass="6061">MNHLQILFFVFVPKVVPEFSNAIFLISFNLINPESTLYLDKKVYNTNIINNS</sequence>
<gene>
    <name evidence="1" type="ORF">NCTC10588_01505</name>
</gene>
<dbReference type="AlphaFoldDB" id="A0A7Z7LVL8"/>
<name>A0A7Z7LVL8_9FLAO</name>
<comment type="caution">
    <text evidence="1">The sequence shown here is derived from an EMBL/GenBank/DDBJ whole genome shotgun (WGS) entry which is preliminary data.</text>
</comment>
<proteinExistence type="predicted"/>
<evidence type="ECO:0000313" key="1">
    <source>
        <dbReference type="EMBL" id="STD00624.1"/>
    </source>
</evidence>
<dbReference type="EMBL" id="UFYD01000001">
    <property type="protein sequence ID" value="STD00624.1"/>
    <property type="molecule type" value="Genomic_DNA"/>
</dbReference>
<evidence type="ECO:0000313" key="2">
    <source>
        <dbReference type="Proteomes" id="UP000254876"/>
    </source>
</evidence>
<organism evidence="1 2">
    <name type="scientific">Elizabethkingia anophelis</name>
    <dbReference type="NCBI Taxonomy" id="1117645"/>
    <lineage>
        <taxon>Bacteria</taxon>
        <taxon>Pseudomonadati</taxon>
        <taxon>Bacteroidota</taxon>
        <taxon>Flavobacteriia</taxon>
        <taxon>Flavobacteriales</taxon>
        <taxon>Weeksellaceae</taxon>
        <taxon>Elizabethkingia</taxon>
    </lineage>
</organism>
<accession>A0A7Z7LVL8</accession>
<reference evidence="1 2" key="1">
    <citation type="submission" date="2018-06" db="EMBL/GenBank/DDBJ databases">
        <authorList>
            <consortium name="Pathogen Informatics"/>
            <person name="Doyle S."/>
        </authorList>
    </citation>
    <scope>NUCLEOTIDE SEQUENCE [LARGE SCALE GENOMIC DNA]</scope>
    <source>
        <strain evidence="1 2">NCTC10588</strain>
    </source>
</reference>
<protein>
    <submittedName>
        <fullName evidence="1">Uncharacterized protein</fullName>
    </submittedName>
</protein>